<dbReference type="PANTHER" id="PTHR15092:SF22">
    <property type="entry name" value="POLY(A)-SPECIFIC RIBONUCLEASE PNLDC1"/>
    <property type="match status" value="1"/>
</dbReference>
<accession>A0AAF0ILX0</accession>
<dbReference type="EMBL" id="CP120630">
    <property type="protein sequence ID" value="WEW61166.1"/>
    <property type="molecule type" value="Genomic_DNA"/>
</dbReference>
<dbReference type="EC" id="3.1.13.4" evidence="3"/>
<name>A0AAF0ILX0_9EURO</name>
<evidence type="ECO:0000313" key="3">
    <source>
        <dbReference type="EMBL" id="WEW61166.1"/>
    </source>
</evidence>
<dbReference type="AlphaFoldDB" id="A0AAF0ILX0"/>
<evidence type="ECO:0000313" key="4">
    <source>
        <dbReference type="Proteomes" id="UP001219355"/>
    </source>
</evidence>
<dbReference type="GO" id="GO:1990431">
    <property type="term" value="P:priRNA 3'-end processing"/>
    <property type="evidence" value="ECO:0007669"/>
    <property type="project" value="TreeGrafter"/>
</dbReference>
<protein>
    <submittedName>
        <fullName evidence="3">CAF1 family ribonuclease</fullName>
        <ecNumber evidence="3">3.1.13.4</ecNumber>
    </submittedName>
</protein>
<evidence type="ECO:0000256" key="2">
    <source>
        <dbReference type="SAM" id="MobiDB-lite"/>
    </source>
</evidence>
<dbReference type="PANTHER" id="PTHR15092">
    <property type="entry name" value="POLY A -SPECIFIC RIBONUCLEASE/TARGET OF EGR1, MEMBER 1"/>
    <property type="match status" value="1"/>
</dbReference>
<evidence type="ECO:0000256" key="1">
    <source>
        <dbReference type="ARBA" id="ARBA00008372"/>
    </source>
</evidence>
<dbReference type="GO" id="GO:0003723">
    <property type="term" value="F:RNA binding"/>
    <property type="evidence" value="ECO:0007669"/>
    <property type="project" value="TreeGrafter"/>
</dbReference>
<dbReference type="GO" id="GO:1990432">
    <property type="term" value="P:siRNA 3'-end processing"/>
    <property type="evidence" value="ECO:0007669"/>
    <property type="project" value="TreeGrafter"/>
</dbReference>
<dbReference type="GO" id="GO:0004535">
    <property type="term" value="F:poly(A)-specific ribonuclease activity"/>
    <property type="evidence" value="ECO:0007669"/>
    <property type="project" value="UniProtKB-EC"/>
</dbReference>
<keyword evidence="3" id="KW-0378">Hydrolase</keyword>
<dbReference type="Proteomes" id="UP001219355">
    <property type="component" value="Chromosome 4"/>
</dbReference>
<dbReference type="InterPro" id="IPR006941">
    <property type="entry name" value="RNase_CAF1"/>
</dbReference>
<sequence length="623" mass="71483">MEVTKLTFNRALPRILNDIADSCCVALDLEFSGIFSRQNRKAPVDGSSGGGRTLQSRYEEVKEAAEKYQILQIGLTFIKEDIDDGTYILRPYNFYLNPVIDPKLDLERTWTYQSSGLSSFFGFRRNFRNRNGILRKYQAVDVLLNSGFRMEAPFTEGVSYISREEEENVKARIRGRRSRLAALDQISYDSLDAESIAFLAESRRIIDDWIKKADKKKTYVNFPGPESRSATPATINNYQKRLIHQLVRSEYPDLVSIGRPSFIQIVQYDKKREDKVQEEKLRFARERIYNQMGFRWIVEGMVGGDLSRLSPGSLLDPSRRSPSCEQDILGHFDYLQAKLKSKRLILVGHNLFTDLVYFYNCFFGNLPEKVEEFLHTIHDLFPIIVDTKYLATYDCGSDFPSSMLAEIDEKLESRETPIITIDSTHTRYAEQKLAHEAGYDSLMTARIFLRLAAHLSNKEEHLTSENHDLKYGNHDKSREETLPGSEKALANRTNIPPSNSIESAVIRSGIQRSKVRTAVSKHEEEAQITKESAHLASQQPAIAHRTRFDILTDRMDDNASEDSEVEVSLEEDLFLTSGGNPIIESKIQKGQLIPRLESEFWQVYGNKLRMFGTAQRFCELKDR</sequence>
<dbReference type="GO" id="GO:0000289">
    <property type="term" value="P:nuclear-transcribed mRNA poly(A) tail shortening"/>
    <property type="evidence" value="ECO:0007669"/>
    <property type="project" value="TreeGrafter"/>
</dbReference>
<proteinExistence type="inferred from homology"/>
<gene>
    <name evidence="3" type="ORF">PRK78_006656</name>
</gene>
<feature type="region of interest" description="Disordered" evidence="2">
    <location>
        <begin position="463"/>
        <end position="498"/>
    </location>
</feature>
<feature type="compositionally biased region" description="Basic and acidic residues" evidence="2">
    <location>
        <begin position="463"/>
        <end position="481"/>
    </location>
</feature>
<dbReference type="Gene3D" id="3.30.420.10">
    <property type="entry name" value="Ribonuclease H-like superfamily/Ribonuclease H"/>
    <property type="match status" value="2"/>
</dbReference>
<dbReference type="InterPro" id="IPR051181">
    <property type="entry name" value="CAF1_poly(A)_ribonucleases"/>
</dbReference>
<keyword evidence="4" id="KW-1185">Reference proteome</keyword>
<dbReference type="InterPro" id="IPR012337">
    <property type="entry name" value="RNaseH-like_sf"/>
</dbReference>
<reference evidence="3" key="1">
    <citation type="submission" date="2023-03" db="EMBL/GenBank/DDBJ databases">
        <title>Emydomyces testavorans Genome Sequence.</title>
        <authorList>
            <person name="Hoyer L."/>
        </authorList>
    </citation>
    <scope>NUCLEOTIDE SEQUENCE</scope>
    <source>
        <strain evidence="3">16-2883</strain>
    </source>
</reference>
<dbReference type="InterPro" id="IPR036397">
    <property type="entry name" value="RNaseH_sf"/>
</dbReference>
<dbReference type="Pfam" id="PF04857">
    <property type="entry name" value="CAF1"/>
    <property type="match status" value="1"/>
</dbReference>
<comment type="similarity">
    <text evidence="1">Belongs to the CAF1 family.</text>
</comment>
<dbReference type="SUPFAM" id="SSF53098">
    <property type="entry name" value="Ribonuclease H-like"/>
    <property type="match status" value="1"/>
</dbReference>
<dbReference type="GO" id="GO:0005634">
    <property type="term" value="C:nucleus"/>
    <property type="evidence" value="ECO:0007669"/>
    <property type="project" value="TreeGrafter"/>
</dbReference>
<organism evidence="3 4">
    <name type="scientific">Emydomyces testavorans</name>
    <dbReference type="NCBI Taxonomy" id="2070801"/>
    <lineage>
        <taxon>Eukaryota</taxon>
        <taxon>Fungi</taxon>
        <taxon>Dikarya</taxon>
        <taxon>Ascomycota</taxon>
        <taxon>Pezizomycotina</taxon>
        <taxon>Eurotiomycetes</taxon>
        <taxon>Eurotiomycetidae</taxon>
        <taxon>Onygenales</taxon>
        <taxon>Nannizziopsiaceae</taxon>
        <taxon>Emydomyces</taxon>
    </lineage>
</organism>